<proteinExistence type="predicted"/>
<name>A0ABD3QK81_9STRA</name>
<dbReference type="AlphaFoldDB" id="A0ABD3QK81"/>
<evidence type="ECO:0000313" key="3">
    <source>
        <dbReference type="Proteomes" id="UP001516023"/>
    </source>
</evidence>
<feature type="region of interest" description="Disordered" evidence="1">
    <location>
        <begin position="697"/>
        <end position="735"/>
    </location>
</feature>
<evidence type="ECO:0000256" key="1">
    <source>
        <dbReference type="SAM" id="MobiDB-lite"/>
    </source>
</evidence>
<protein>
    <submittedName>
        <fullName evidence="2">Uncharacterized protein</fullName>
    </submittedName>
</protein>
<accession>A0ABD3QK81</accession>
<keyword evidence="3" id="KW-1185">Reference proteome</keyword>
<dbReference type="EMBL" id="JABMIG020000031">
    <property type="protein sequence ID" value="KAL3800612.1"/>
    <property type="molecule type" value="Genomic_DNA"/>
</dbReference>
<feature type="compositionally biased region" description="Basic and acidic residues" evidence="1">
    <location>
        <begin position="704"/>
        <end position="719"/>
    </location>
</feature>
<feature type="region of interest" description="Disordered" evidence="1">
    <location>
        <begin position="520"/>
        <end position="547"/>
    </location>
</feature>
<feature type="compositionally biased region" description="Basic and acidic residues" evidence="1">
    <location>
        <begin position="406"/>
        <end position="419"/>
    </location>
</feature>
<feature type="region of interest" description="Disordered" evidence="1">
    <location>
        <begin position="1"/>
        <end position="22"/>
    </location>
</feature>
<feature type="region of interest" description="Disordered" evidence="1">
    <location>
        <begin position="559"/>
        <end position="683"/>
    </location>
</feature>
<feature type="compositionally biased region" description="Basic and acidic residues" evidence="1">
    <location>
        <begin position="370"/>
        <end position="383"/>
    </location>
</feature>
<feature type="compositionally biased region" description="Basic and acidic residues" evidence="1">
    <location>
        <begin position="189"/>
        <end position="204"/>
    </location>
</feature>
<organism evidence="2 3">
    <name type="scientific">Cyclotella cryptica</name>
    <dbReference type="NCBI Taxonomy" id="29204"/>
    <lineage>
        <taxon>Eukaryota</taxon>
        <taxon>Sar</taxon>
        <taxon>Stramenopiles</taxon>
        <taxon>Ochrophyta</taxon>
        <taxon>Bacillariophyta</taxon>
        <taxon>Coscinodiscophyceae</taxon>
        <taxon>Thalassiosirophycidae</taxon>
        <taxon>Stephanodiscales</taxon>
        <taxon>Stephanodiscaceae</taxon>
        <taxon>Cyclotella</taxon>
    </lineage>
</organism>
<feature type="region of interest" description="Disordered" evidence="1">
    <location>
        <begin position="346"/>
        <end position="419"/>
    </location>
</feature>
<gene>
    <name evidence="2" type="ORF">HJC23_006074</name>
</gene>
<feature type="region of interest" description="Disordered" evidence="1">
    <location>
        <begin position="456"/>
        <end position="500"/>
    </location>
</feature>
<feature type="compositionally biased region" description="Basic and acidic residues" evidence="1">
    <location>
        <begin position="597"/>
        <end position="646"/>
    </location>
</feature>
<feature type="compositionally biased region" description="Basic and acidic residues" evidence="1">
    <location>
        <begin position="567"/>
        <end position="590"/>
    </location>
</feature>
<evidence type="ECO:0000313" key="2">
    <source>
        <dbReference type="EMBL" id="KAL3800612.1"/>
    </source>
</evidence>
<feature type="compositionally biased region" description="Basic and acidic residues" evidence="1">
    <location>
        <begin position="653"/>
        <end position="665"/>
    </location>
</feature>
<feature type="compositionally biased region" description="Low complexity" evidence="1">
    <location>
        <begin position="7"/>
        <end position="19"/>
    </location>
</feature>
<dbReference type="Proteomes" id="UP001516023">
    <property type="component" value="Unassembled WGS sequence"/>
</dbReference>
<comment type="caution">
    <text evidence="2">The sequence shown here is derived from an EMBL/GenBank/DDBJ whole genome shotgun (WGS) entry which is preliminary data.</text>
</comment>
<feature type="compositionally biased region" description="Polar residues" evidence="1">
    <location>
        <begin position="528"/>
        <end position="538"/>
    </location>
</feature>
<feature type="region of interest" description="Disordered" evidence="1">
    <location>
        <begin position="170"/>
        <end position="204"/>
    </location>
</feature>
<feature type="compositionally biased region" description="Acidic residues" evidence="1">
    <location>
        <begin position="388"/>
        <end position="401"/>
    </location>
</feature>
<feature type="region of interest" description="Disordered" evidence="1">
    <location>
        <begin position="278"/>
        <end position="307"/>
    </location>
</feature>
<reference evidence="2 3" key="1">
    <citation type="journal article" date="2020" name="G3 (Bethesda)">
        <title>Improved Reference Genome for Cyclotella cryptica CCMP332, a Model for Cell Wall Morphogenesis, Salinity Adaptation, and Lipid Production in Diatoms (Bacillariophyta).</title>
        <authorList>
            <person name="Roberts W.R."/>
            <person name="Downey K.M."/>
            <person name="Ruck E.C."/>
            <person name="Traller J.C."/>
            <person name="Alverson A.J."/>
        </authorList>
    </citation>
    <scope>NUCLEOTIDE SEQUENCE [LARGE SCALE GENOMIC DNA]</scope>
    <source>
        <strain evidence="2 3">CCMP332</strain>
    </source>
</reference>
<sequence length="816" mass="91970">MSPPPSTTTASSSSNTQPTERIYIGGLDPTRGLTVNLVASRLRSVPNVEILSINDVPLPLVDDKLAVHSNPSIYGDKTAIVDADGDYVDNRRFFFIEARRSSSADASSSSSSSALQLLAKQYHNTKWKGCQLRVEEAKPPFLQRLEKERIERAAAVARQQQLVLVESATPPAPHRVEQDEVPPSPNNTHDTHPTQEHTIKEPSIKQRRRLRIRKRFGQEAYHVDAYPQLIEIPSPDTDDSTIIANNNNNHTGWEQFTKLYQRMAQKRQSQWKKLMERRKEERRSWSRGGVVGMPRPHRDNNENEGEDGLNGLMFLNRAIHVRFHDGTEHGQGNGVERHGWSDWREEEEDLEDVDVVSTSSSSSSSSSEANESHAKRAGHDETKGYVWSDEDEEDDDDDDACSESGIHTDDDGSEGNREQRKIGHEYVWSEEESDEEHHLKSKVSEFTIKSNLGMEEFSGGMDFHHDDDDDGSTNNSSVHSNKDSDGNASNHDHSDDGSLRLEDDIRSNLGILSKLFPKEKISVEPLANTESTFEQLHTGNGDGTGGAVKVRTLSNMFGGGLILQRYDPTKEDSAASERKMMNSRMDDGKQATEGQVTEEKNENSPEIQEHFAVPEEKESIALKDSKFEDTSQKDAEKTVNEPDKPEISPQDSTRNDIYEQDKLENIFKQARQQQHGGASASTGFSFGALFESQLDFTPEPLMESSKEVEPELPVKDHSNDAVASHSEINIASQLQANEPQRQARIGLQFPQSVLDEYENLFFSLNEGCRIIADLESVRNDKEVQEQWQKEREVLTADWKRKQKAALSRKVKKVRRY</sequence>
<feature type="compositionally biased region" description="Low complexity" evidence="1">
    <location>
        <begin position="355"/>
        <end position="369"/>
    </location>
</feature>
<feature type="compositionally biased region" description="Basic and acidic residues" evidence="1">
    <location>
        <begin position="480"/>
        <end position="500"/>
    </location>
</feature>
<feature type="compositionally biased region" description="Polar residues" evidence="1">
    <location>
        <begin position="726"/>
        <end position="735"/>
    </location>
</feature>